<dbReference type="NCBIfam" id="TIGR00426">
    <property type="entry name" value="competence protein ComEA helix-hairpin-helix repeat region"/>
    <property type="match status" value="1"/>
</dbReference>
<dbReference type="Pfam" id="PF12836">
    <property type="entry name" value="HHH_3"/>
    <property type="match status" value="1"/>
</dbReference>
<sequence>MRNSFFTSLIFAFLASFALVTQAAPGPQTQPSSAQVAEQAPIQASKVNLNTADEAVLQRELFGVGAAKAKAIVAYREENGPFASVDELLEVKGIGRAILERNLDKLEVN</sequence>
<evidence type="ECO:0000256" key="1">
    <source>
        <dbReference type="SAM" id="SignalP"/>
    </source>
</evidence>
<evidence type="ECO:0000313" key="2">
    <source>
        <dbReference type="EMBL" id="AGL86129.1"/>
    </source>
</evidence>
<reference evidence="3" key="1">
    <citation type="journal article" date="2014" name="Genome Announc.">
        <title>Full-genome sequence of the plant growth-promoting bacterium Pseudomonas protegens CHA0.</title>
        <authorList>
            <person name="Jousset A."/>
            <person name="Schuldes J."/>
            <person name="Keel C."/>
            <person name="Maurhofer M."/>
            <person name="Daniel R."/>
            <person name="Scheu S."/>
            <person name="Thuermer A."/>
        </authorList>
    </citation>
    <scope>NUCLEOTIDE SEQUENCE [LARGE SCALE GENOMIC DNA]</scope>
    <source>
        <strain evidence="3">DSM 19095 / LMG 27888 / CFBP 6595 / CHA0</strain>
    </source>
</reference>
<dbReference type="InterPro" id="IPR010994">
    <property type="entry name" value="RuvA_2-like"/>
</dbReference>
<organism evidence="2 3">
    <name type="scientific">Pseudomonas protegens (strain DSM 19095 / LMG 27888 / CFBP 6595 / CHA0)</name>
    <dbReference type="NCBI Taxonomy" id="1124983"/>
    <lineage>
        <taxon>Bacteria</taxon>
        <taxon>Pseudomonadati</taxon>
        <taxon>Pseudomonadota</taxon>
        <taxon>Gammaproteobacteria</taxon>
        <taxon>Pseudomonadales</taxon>
        <taxon>Pseudomonadaceae</taxon>
        <taxon>Pseudomonas</taxon>
    </lineage>
</organism>
<feature type="signal peptide" evidence="1">
    <location>
        <begin position="1"/>
        <end position="23"/>
    </location>
</feature>
<proteinExistence type="predicted"/>
<feature type="chain" id="PRO_5012564597" evidence="1">
    <location>
        <begin position="24"/>
        <end position="109"/>
    </location>
</feature>
<gene>
    <name evidence="2" type="ORF">PFLCHA0_c43700</name>
</gene>
<dbReference type="InterPro" id="IPR004509">
    <property type="entry name" value="Competence_ComEA_HhH"/>
</dbReference>
<dbReference type="HOGENOM" id="CLU_052011_3_1_6"/>
<dbReference type="Proteomes" id="UP000013940">
    <property type="component" value="Chromosome"/>
</dbReference>
<name>A0A2C9ER92_PSEPH</name>
<dbReference type="GO" id="GO:0015628">
    <property type="term" value="P:protein secretion by the type II secretion system"/>
    <property type="evidence" value="ECO:0007669"/>
    <property type="project" value="TreeGrafter"/>
</dbReference>
<dbReference type="SUPFAM" id="SSF47781">
    <property type="entry name" value="RuvA domain 2-like"/>
    <property type="match status" value="1"/>
</dbReference>
<dbReference type="GO" id="GO:0015627">
    <property type="term" value="C:type II protein secretion system complex"/>
    <property type="evidence" value="ECO:0007669"/>
    <property type="project" value="TreeGrafter"/>
</dbReference>
<dbReference type="eggNOG" id="COG1555">
    <property type="taxonomic scope" value="Bacteria"/>
</dbReference>
<dbReference type="AlphaFoldDB" id="A0A2C9ER92"/>
<keyword evidence="1" id="KW-0732">Signal</keyword>
<dbReference type="Gene3D" id="1.10.150.280">
    <property type="entry name" value="AF1531-like domain"/>
    <property type="match status" value="1"/>
</dbReference>
<dbReference type="PANTHER" id="PTHR21180">
    <property type="entry name" value="ENDONUCLEASE/EXONUCLEASE/PHOSPHATASE FAMILY DOMAIN-CONTAINING PROTEIN 1"/>
    <property type="match status" value="1"/>
</dbReference>
<dbReference type="InterPro" id="IPR051675">
    <property type="entry name" value="Endo/Exo/Phosphatase_dom_1"/>
</dbReference>
<dbReference type="EMBL" id="CP003190">
    <property type="protein sequence ID" value="AGL86129.1"/>
    <property type="molecule type" value="Genomic_DNA"/>
</dbReference>
<dbReference type="GeneID" id="57477375"/>
<evidence type="ECO:0000313" key="3">
    <source>
        <dbReference type="Proteomes" id="UP000013940"/>
    </source>
</evidence>
<accession>A0A2C9ER92</accession>
<dbReference type="KEGG" id="pprc:PFLCHA0_c43700"/>
<dbReference type="RefSeq" id="WP_015636562.1">
    <property type="nucleotide sequence ID" value="NC_021237.1"/>
</dbReference>
<protein>
    <submittedName>
        <fullName evidence="2">Competence protein comEA</fullName>
    </submittedName>
</protein>
<dbReference type="PANTHER" id="PTHR21180:SF32">
    <property type="entry name" value="ENDONUCLEASE_EXONUCLEASE_PHOSPHATASE FAMILY DOMAIN-CONTAINING PROTEIN 1"/>
    <property type="match status" value="1"/>
</dbReference>